<evidence type="ECO:0000256" key="6">
    <source>
        <dbReference type="SAM" id="MobiDB-lite"/>
    </source>
</evidence>
<dbReference type="GO" id="GO:0072686">
    <property type="term" value="C:mitotic spindle"/>
    <property type="evidence" value="ECO:0007669"/>
    <property type="project" value="TreeGrafter"/>
</dbReference>
<organism evidence="8 9">
    <name type="scientific">Emydomyces testavorans</name>
    <dbReference type="NCBI Taxonomy" id="2070801"/>
    <lineage>
        <taxon>Eukaryota</taxon>
        <taxon>Fungi</taxon>
        <taxon>Dikarya</taxon>
        <taxon>Ascomycota</taxon>
        <taxon>Pezizomycotina</taxon>
        <taxon>Eurotiomycetes</taxon>
        <taxon>Eurotiomycetidae</taxon>
        <taxon>Onygenales</taxon>
        <taxon>Nannizziopsiaceae</taxon>
        <taxon>Emydomyces</taxon>
    </lineage>
</organism>
<accession>A0AAF0IN80</accession>
<dbReference type="GO" id="GO:0005876">
    <property type="term" value="C:spindle microtubule"/>
    <property type="evidence" value="ECO:0007669"/>
    <property type="project" value="TreeGrafter"/>
</dbReference>
<feature type="compositionally biased region" description="Basic and acidic residues" evidence="6">
    <location>
        <begin position="776"/>
        <end position="799"/>
    </location>
</feature>
<keyword evidence="2" id="KW-0963">Cytoplasm</keyword>
<dbReference type="AlphaFoldDB" id="A0AAF0IN80"/>
<gene>
    <name evidence="8" type="ORF">PRK78_006056</name>
</gene>
<dbReference type="InterPro" id="IPR047149">
    <property type="entry name" value="KIF11-like"/>
</dbReference>
<evidence type="ECO:0000256" key="2">
    <source>
        <dbReference type="ARBA" id="ARBA00022490"/>
    </source>
</evidence>
<keyword evidence="4" id="KW-0206">Cytoskeleton</keyword>
<evidence type="ECO:0000256" key="1">
    <source>
        <dbReference type="ARBA" id="ARBA00004245"/>
    </source>
</evidence>
<dbReference type="GO" id="GO:0090307">
    <property type="term" value="P:mitotic spindle assembly"/>
    <property type="evidence" value="ECO:0007669"/>
    <property type="project" value="TreeGrafter"/>
</dbReference>
<dbReference type="GO" id="GO:0051231">
    <property type="term" value="P:spindle elongation"/>
    <property type="evidence" value="ECO:0007669"/>
    <property type="project" value="TreeGrafter"/>
</dbReference>
<feature type="compositionally biased region" description="Polar residues" evidence="6">
    <location>
        <begin position="820"/>
        <end position="831"/>
    </location>
</feature>
<name>A0AAF0IN80_9EURO</name>
<evidence type="ECO:0000256" key="4">
    <source>
        <dbReference type="ARBA" id="ARBA00023212"/>
    </source>
</evidence>
<dbReference type="Gene3D" id="1.10.287.1490">
    <property type="match status" value="1"/>
</dbReference>
<evidence type="ECO:0000313" key="9">
    <source>
        <dbReference type="Proteomes" id="UP001219355"/>
    </source>
</evidence>
<reference evidence="8" key="1">
    <citation type="submission" date="2023-03" db="EMBL/GenBank/DDBJ databases">
        <title>Emydomyces testavorans Genome Sequence.</title>
        <authorList>
            <person name="Hoyer L."/>
        </authorList>
    </citation>
    <scope>NUCLEOTIDE SEQUENCE</scope>
    <source>
        <strain evidence="8">16-2883</strain>
    </source>
</reference>
<dbReference type="Proteomes" id="UP001219355">
    <property type="component" value="Chromosome 4"/>
</dbReference>
<dbReference type="PANTHER" id="PTHR47970:SF12">
    <property type="entry name" value="KINESIN FAMILY MEMBER 11"/>
    <property type="match status" value="1"/>
</dbReference>
<dbReference type="EMBL" id="CP120630">
    <property type="protein sequence ID" value="WEW60569.1"/>
    <property type="molecule type" value="Genomic_DNA"/>
</dbReference>
<evidence type="ECO:0000256" key="3">
    <source>
        <dbReference type="ARBA" id="ARBA00023175"/>
    </source>
</evidence>
<evidence type="ECO:0000313" key="8">
    <source>
        <dbReference type="EMBL" id="WEW60569.1"/>
    </source>
</evidence>
<feature type="region of interest" description="Disordered" evidence="6">
    <location>
        <begin position="728"/>
        <end position="923"/>
    </location>
</feature>
<keyword evidence="7" id="KW-0732">Signal</keyword>
<evidence type="ECO:0000256" key="5">
    <source>
        <dbReference type="SAM" id="Coils"/>
    </source>
</evidence>
<feature type="compositionally biased region" description="Basic and acidic residues" evidence="6">
    <location>
        <begin position="809"/>
        <end position="819"/>
    </location>
</feature>
<feature type="compositionally biased region" description="Basic residues" evidence="6">
    <location>
        <begin position="911"/>
        <end position="923"/>
    </location>
</feature>
<comment type="subcellular location">
    <subcellularLocation>
        <location evidence="1">Cytoplasm</location>
        <location evidence="1">Cytoskeleton</location>
    </subcellularLocation>
</comment>
<keyword evidence="3" id="KW-0505">Motor protein</keyword>
<feature type="coiled-coil region" evidence="5">
    <location>
        <begin position="302"/>
        <end position="379"/>
    </location>
</feature>
<proteinExistence type="predicted"/>
<keyword evidence="5" id="KW-0175">Coiled coil</keyword>
<feature type="signal peptide" evidence="7">
    <location>
        <begin position="1"/>
        <end position="21"/>
    </location>
</feature>
<evidence type="ECO:0000256" key="7">
    <source>
        <dbReference type="SAM" id="SignalP"/>
    </source>
</evidence>
<dbReference type="GO" id="GO:0008574">
    <property type="term" value="F:plus-end-directed microtubule motor activity"/>
    <property type="evidence" value="ECO:0007669"/>
    <property type="project" value="TreeGrafter"/>
</dbReference>
<feature type="coiled-coil region" evidence="5">
    <location>
        <begin position="199"/>
        <end position="269"/>
    </location>
</feature>
<sequence length="945" mass="103581">MEPTLLVMLFAGLTIFSSWFSVPLTTLNPQRPVAERLVGSFQLTAAVQGVSTIYCRFNQPGNEFLGLFNHTLLSSVPIREETRGERVSKTASFEQAATATPTATATTSIIPTPTVPFGGAEHIVYDAFFDNGSAYPEWFIARLVSLAGEHVRQHPNVYTVATGFVLVQVLTMTYLARQIQKLVQGNRQQNRANADIDNLEDFLANFKSLERRFNDLSATVNAWPQQLSELVGDGSVQIRTLVDRLGTQFEKLQRQVNDLANASEKSQDNGMATQIEALAAVVEDLKQKMSAPQSDALDADFLKSLQTQVKELAASMEQLKHGSRARSESASSQLESLAALVEKLETSAAEDRKRLNSQIDSLTSEISQLRAEGAELRMKPWESATEVTANELQTLRSLLADQNSAAKSALDNLSRRIGAVEARWEEKPWELSQSEKAVMALGLNERLDKLDPEVKNLQQDLNKWKEFTVMNSELAHVEANVKMIKQKLDSEPWAQVLTKVDNQVESLSKELKKLAGEVGLVDQSVNQLKAEQPWKRDSSLTGSQLAAINDFLGLKETLASKQETKALSETIRRTEETLATCISKTWPADLSKLEQLSREMERSLRSEIDSFRHTFNTDSDLKIRDKQINSLNADVNELTTKVKELAARPVSVSSQGAVTAEELRKVKEMAREADNSAISCELAVNNMRDRIAGAERELEGTSNILKYHEFDIQSCTAKLGIQRAKVNFDGAPKPSGQAPASNLPAQSEAKPDKPAISSSDLKKKNPSAKQATPAAKDTESKSESKREEPKDVTSDKKGEQPSTASTPREPAKLQRETESTSKPSEASTSVEPTPPGLEASIWATAGPPEPKPAGLEASRWAPVTSDPKPAGLEASRWATVAEPDPKPAGLEASRWATPDPTSSAGSGQKKGNSKKGKQKAKALRRIFSDPSLTIYQTCRLPTLIS</sequence>
<keyword evidence="9" id="KW-1185">Reference proteome</keyword>
<protein>
    <submittedName>
        <fullName evidence="8">Uncharacterized protein</fullName>
    </submittedName>
</protein>
<feature type="chain" id="PRO_5041915400" evidence="7">
    <location>
        <begin position="22"/>
        <end position="945"/>
    </location>
</feature>
<dbReference type="PANTHER" id="PTHR47970">
    <property type="entry name" value="KINESIN-LIKE PROTEIN KIF11"/>
    <property type="match status" value="1"/>
</dbReference>